<keyword evidence="2" id="KW-1185">Reference proteome</keyword>
<proteinExistence type="predicted"/>
<reference evidence="1 2" key="1">
    <citation type="journal article" date="2020" name="Cell">
        <title>Large-Scale Comparative Analyses of Tick Genomes Elucidate Their Genetic Diversity and Vector Capacities.</title>
        <authorList>
            <consortium name="Tick Genome and Microbiome Consortium (TIGMIC)"/>
            <person name="Jia N."/>
            <person name="Wang J."/>
            <person name="Shi W."/>
            <person name="Du L."/>
            <person name="Sun Y."/>
            <person name="Zhan W."/>
            <person name="Jiang J.F."/>
            <person name="Wang Q."/>
            <person name="Zhang B."/>
            <person name="Ji P."/>
            <person name="Bell-Sakyi L."/>
            <person name="Cui X.M."/>
            <person name="Yuan T.T."/>
            <person name="Jiang B.G."/>
            <person name="Yang W.F."/>
            <person name="Lam T.T."/>
            <person name="Chang Q.C."/>
            <person name="Ding S.J."/>
            <person name="Wang X.J."/>
            <person name="Zhu J.G."/>
            <person name="Ruan X.D."/>
            <person name="Zhao L."/>
            <person name="Wei J.T."/>
            <person name="Ye R.Z."/>
            <person name="Que T.C."/>
            <person name="Du C.H."/>
            <person name="Zhou Y.H."/>
            <person name="Cheng J.X."/>
            <person name="Dai P.F."/>
            <person name="Guo W.B."/>
            <person name="Han X.H."/>
            <person name="Huang E.J."/>
            <person name="Li L.F."/>
            <person name="Wei W."/>
            <person name="Gao Y.C."/>
            <person name="Liu J.Z."/>
            <person name="Shao H.Z."/>
            <person name="Wang X."/>
            <person name="Wang C.C."/>
            <person name="Yang T.C."/>
            <person name="Huo Q.B."/>
            <person name="Li W."/>
            <person name="Chen H.Y."/>
            <person name="Chen S.E."/>
            <person name="Zhou L.G."/>
            <person name="Ni X.B."/>
            <person name="Tian J.H."/>
            <person name="Sheng Y."/>
            <person name="Liu T."/>
            <person name="Pan Y.S."/>
            <person name="Xia L.Y."/>
            <person name="Li J."/>
            <person name="Zhao F."/>
            <person name="Cao W.C."/>
        </authorList>
    </citation>
    <scope>NUCLEOTIDE SEQUENCE [LARGE SCALE GENOMIC DNA]</scope>
    <source>
        <strain evidence="1">HaeL-2018</strain>
    </source>
</reference>
<accession>A0A9J6H8M9</accession>
<dbReference type="VEuPathDB" id="VectorBase:HLOH_054790"/>
<dbReference type="EMBL" id="JABSTR010001040">
    <property type="protein sequence ID" value="KAH9383313.1"/>
    <property type="molecule type" value="Genomic_DNA"/>
</dbReference>
<dbReference type="AlphaFoldDB" id="A0A9J6H8M9"/>
<name>A0A9J6H8M9_HAELO</name>
<sequence>MEEILQDHVATLHVSSYPRLFNNDYTKMTKAELIILYMSKTSASDIGDPLLAADRHDVAGNKHSNIIRVRPGSHCSPRYDAENETNKSPRKAITFPAYYLSAQWLLLASDRLPWCRITVI</sequence>
<organism evidence="1 2">
    <name type="scientific">Haemaphysalis longicornis</name>
    <name type="common">Bush tick</name>
    <dbReference type="NCBI Taxonomy" id="44386"/>
    <lineage>
        <taxon>Eukaryota</taxon>
        <taxon>Metazoa</taxon>
        <taxon>Ecdysozoa</taxon>
        <taxon>Arthropoda</taxon>
        <taxon>Chelicerata</taxon>
        <taxon>Arachnida</taxon>
        <taxon>Acari</taxon>
        <taxon>Parasitiformes</taxon>
        <taxon>Ixodida</taxon>
        <taxon>Ixodoidea</taxon>
        <taxon>Ixodidae</taxon>
        <taxon>Haemaphysalinae</taxon>
        <taxon>Haemaphysalis</taxon>
    </lineage>
</organism>
<dbReference type="Proteomes" id="UP000821853">
    <property type="component" value="Unassembled WGS sequence"/>
</dbReference>
<gene>
    <name evidence="1" type="ORF">HPB48_024433</name>
</gene>
<evidence type="ECO:0000313" key="2">
    <source>
        <dbReference type="Proteomes" id="UP000821853"/>
    </source>
</evidence>
<protein>
    <submittedName>
        <fullName evidence="1">Uncharacterized protein</fullName>
    </submittedName>
</protein>
<comment type="caution">
    <text evidence="1">The sequence shown here is derived from an EMBL/GenBank/DDBJ whole genome shotgun (WGS) entry which is preliminary data.</text>
</comment>
<evidence type="ECO:0000313" key="1">
    <source>
        <dbReference type="EMBL" id="KAH9383313.1"/>
    </source>
</evidence>